<dbReference type="Pfam" id="PF03087">
    <property type="entry name" value="BPS1"/>
    <property type="match status" value="1"/>
</dbReference>
<proteinExistence type="inferred from homology"/>
<dbReference type="InterPro" id="IPR004320">
    <property type="entry name" value="BPS1_pln"/>
</dbReference>
<evidence type="ECO:0000313" key="9">
    <source>
        <dbReference type="Proteomes" id="UP000239757"/>
    </source>
</evidence>
<keyword evidence="5" id="KW-0119">Carbohydrate metabolism</keyword>
<evidence type="ECO:0000256" key="3">
    <source>
        <dbReference type="ARBA" id="ARBA00022679"/>
    </source>
</evidence>
<evidence type="ECO:0000256" key="6">
    <source>
        <dbReference type="ARBA" id="ARBA00030350"/>
    </source>
</evidence>
<keyword evidence="7" id="KW-1133">Transmembrane helix</keyword>
<name>A0A2P5VYD9_GOSBA</name>
<keyword evidence="7" id="KW-0812">Transmembrane</keyword>
<dbReference type="Pfam" id="PF10250">
    <property type="entry name" value="O-FucT"/>
    <property type="match status" value="1"/>
</dbReference>
<accession>A0A2P5VYD9</accession>
<keyword evidence="2" id="KW-0328">Glycosyltransferase</keyword>
<dbReference type="InterPro" id="IPR024709">
    <property type="entry name" value="FucosylTrfase_pln"/>
</dbReference>
<evidence type="ECO:0000256" key="7">
    <source>
        <dbReference type="SAM" id="Phobius"/>
    </source>
</evidence>
<keyword evidence="3" id="KW-0808">Transferase</keyword>
<keyword evidence="4" id="KW-0294">Fucose metabolism</keyword>
<dbReference type="GO" id="GO:0048364">
    <property type="term" value="P:root development"/>
    <property type="evidence" value="ECO:0007669"/>
    <property type="project" value="InterPro"/>
</dbReference>
<dbReference type="CDD" id="cd11299">
    <property type="entry name" value="O-FucT_plant"/>
    <property type="match status" value="1"/>
</dbReference>
<dbReference type="Proteomes" id="UP000239757">
    <property type="component" value="Unassembled WGS sequence"/>
</dbReference>
<feature type="transmembrane region" description="Helical" evidence="7">
    <location>
        <begin position="53"/>
        <end position="74"/>
    </location>
</feature>
<dbReference type="GO" id="GO:0016757">
    <property type="term" value="F:glycosyltransferase activity"/>
    <property type="evidence" value="ECO:0007669"/>
    <property type="project" value="UniProtKB-KW"/>
</dbReference>
<evidence type="ECO:0000256" key="4">
    <source>
        <dbReference type="ARBA" id="ARBA00023253"/>
    </source>
</evidence>
<evidence type="ECO:0000256" key="2">
    <source>
        <dbReference type="ARBA" id="ARBA00022676"/>
    </source>
</evidence>
<dbReference type="GO" id="GO:0006004">
    <property type="term" value="P:fucose metabolic process"/>
    <property type="evidence" value="ECO:0007669"/>
    <property type="project" value="UniProtKB-KW"/>
</dbReference>
<dbReference type="PANTHER" id="PTHR31818:SF16">
    <property type="entry name" value="PROTEIN ROOT HAIR SPECIFIC 17"/>
    <property type="match status" value="1"/>
</dbReference>
<sequence length="988" mass="112467">MTTLKELKKLIFSLKIRRKKSERNNTTTTIHLHGSNGFYIGLKLIFWRKRRRVFSFISAISGCLLLLLFSSVYFPPPTANNLFLPRHSSVRHVILSSLFFFLIHLVFAILLVELRQVVNVREALEYNFEAMFQVPASGGNLGRDLWSWSQSTFYYGCSNASKTFQTANRKKLPDRYLLIATSGGLNQQRTGIIDAVVAAYILNATLVIPRLDQQSYWKDTSCFAEIFDVNWFISYLSRDVEIIKELPPKGGKAWIPRTIRVPRKCDPTCYETRVLPVLNRTQAVELTKFDYRLSNRLDTELQKLRCRVNYHALRFTDPILKMGKLLVERMKMKAKYFIALHLRFEPDMLAFSGCYYGGGDKERAELGAIRKRWKTLHASNPEKVRRNGKCPLTPEEVGLILRALGFGSDVHIYVASGDVYGGEESLAPLKGLFPNFHSKQTIATKEELAQFSSFSGRMAALDYIVCDETDVFVANNNGNMARMLAGRRRYFGHKPTIRPNARKLYKLFLDRNNMTWEEFSSRVRTYQIGFMGEPNEMKPGKGEFHENPDSCLCQARGIETIEEKNRKDAVEMSDEYQSIEDPDWIDVDYLYKIEEFIFSFYEVANRHTEHNSSGIQTCHSAVMAVDTTLLRPPERGIRLHAVENPRNLKQCFGNNCTQLDNIAVLLSCLSYLLANIQALMAKLYSPFTLQAFSSLQPKNKDGFLNKKSNFKARSNSLPSRPHPLIPQIDEHLRRLKSDESATSSWVITGKLSGLRDLYELVHSLLQLPITQKSLAQNCNDNNELLLNGSLKLLDICGLAKDALLQAKEDTQQLQSSFRRRRSDDPIFANDAKAYLASRKKANKLINKSLRDLKINKCGLADVDEATCSMLRDVEGVTFTVLESVFSYITATMPEPKSTNWTLVSKLVHSKCVTCKGRGSETNDFERVNALLCGLIGYKSKKCGDMSNENAVIELQRLETSIEDVEDGIECVLRLLIKTRVSILNILSH</sequence>
<dbReference type="OrthoDB" id="1882547at2759"/>
<evidence type="ECO:0000256" key="1">
    <source>
        <dbReference type="ARBA" id="ARBA00007737"/>
    </source>
</evidence>
<dbReference type="PANTHER" id="PTHR31818">
    <property type="entry name" value="O-FUCOSYLTRANSFERASE 16"/>
    <property type="match status" value="1"/>
</dbReference>
<reference evidence="8 9" key="1">
    <citation type="submission" date="2015-01" db="EMBL/GenBank/DDBJ databases">
        <title>Genome of allotetraploid Gossypium barbadense reveals genomic plasticity and fiber elongation in cotton evolution.</title>
        <authorList>
            <person name="Chen X."/>
            <person name="Liu X."/>
            <person name="Zhao B."/>
            <person name="Zheng H."/>
            <person name="Hu Y."/>
            <person name="Lu G."/>
            <person name="Yang C."/>
            <person name="Chen J."/>
            <person name="Shan C."/>
            <person name="Zhang L."/>
            <person name="Zhou Y."/>
            <person name="Wang L."/>
            <person name="Guo W."/>
            <person name="Bai Y."/>
            <person name="Ruan J."/>
            <person name="Shangguan X."/>
            <person name="Mao Y."/>
            <person name="Jiang J."/>
            <person name="Zhu Y."/>
            <person name="Lei J."/>
            <person name="Kang H."/>
            <person name="Chen S."/>
            <person name="He X."/>
            <person name="Wang R."/>
            <person name="Wang Y."/>
            <person name="Chen J."/>
            <person name="Wang L."/>
            <person name="Yu S."/>
            <person name="Wang B."/>
            <person name="Wei J."/>
            <person name="Song S."/>
            <person name="Lu X."/>
            <person name="Gao Z."/>
            <person name="Gu W."/>
            <person name="Deng X."/>
            <person name="Ma D."/>
            <person name="Wang S."/>
            <person name="Liang W."/>
            <person name="Fang L."/>
            <person name="Cai C."/>
            <person name="Zhu X."/>
            <person name="Zhou B."/>
            <person name="Zhang Y."/>
            <person name="Chen Z."/>
            <person name="Xu S."/>
            <person name="Zhu R."/>
            <person name="Wang S."/>
            <person name="Zhang T."/>
            <person name="Zhao G."/>
        </authorList>
    </citation>
    <scope>NUCLEOTIDE SEQUENCE [LARGE SCALE GENOMIC DNA]</scope>
    <source>
        <strain evidence="9">cv. Xinhai21</strain>
        <tissue evidence="8">Leaf</tissue>
    </source>
</reference>
<feature type="transmembrane region" description="Helical" evidence="7">
    <location>
        <begin position="94"/>
        <end position="112"/>
    </location>
</feature>
<dbReference type="GO" id="GO:0048367">
    <property type="term" value="P:shoot system development"/>
    <property type="evidence" value="ECO:0007669"/>
    <property type="project" value="InterPro"/>
</dbReference>
<evidence type="ECO:0000256" key="5">
    <source>
        <dbReference type="ARBA" id="ARBA00023277"/>
    </source>
</evidence>
<keyword evidence="7" id="KW-0472">Membrane</keyword>
<comment type="similarity">
    <text evidence="1">Belongs to the glycosyltransferase GT106 family.</text>
</comment>
<organism evidence="8 9">
    <name type="scientific">Gossypium barbadense</name>
    <name type="common">Sea Island cotton</name>
    <name type="synonym">Hibiscus barbadensis</name>
    <dbReference type="NCBI Taxonomy" id="3634"/>
    <lineage>
        <taxon>Eukaryota</taxon>
        <taxon>Viridiplantae</taxon>
        <taxon>Streptophyta</taxon>
        <taxon>Embryophyta</taxon>
        <taxon>Tracheophyta</taxon>
        <taxon>Spermatophyta</taxon>
        <taxon>Magnoliopsida</taxon>
        <taxon>eudicotyledons</taxon>
        <taxon>Gunneridae</taxon>
        <taxon>Pentapetalae</taxon>
        <taxon>rosids</taxon>
        <taxon>malvids</taxon>
        <taxon>Malvales</taxon>
        <taxon>Malvaceae</taxon>
        <taxon>Malvoideae</taxon>
        <taxon>Gossypium</taxon>
    </lineage>
</organism>
<protein>
    <recommendedName>
        <fullName evidence="6">O-fucosyltransferase family protein</fullName>
    </recommendedName>
</protein>
<evidence type="ECO:0000313" key="8">
    <source>
        <dbReference type="EMBL" id="PPR83844.1"/>
    </source>
</evidence>
<gene>
    <name evidence="8" type="ORF">GOBAR_AA36869</name>
</gene>
<dbReference type="InterPro" id="IPR019378">
    <property type="entry name" value="GDP-Fuc_O-FucTrfase"/>
</dbReference>
<dbReference type="EMBL" id="KZ670139">
    <property type="protein sequence ID" value="PPR83844.1"/>
    <property type="molecule type" value="Genomic_DNA"/>
</dbReference>
<dbReference type="AlphaFoldDB" id="A0A2P5VYD9"/>